<evidence type="ECO:0000313" key="3">
    <source>
        <dbReference type="Proteomes" id="UP000481861"/>
    </source>
</evidence>
<reference evidence="2 3" key="1">
    <citation type="submission" date="2020-01" db="EMBL/GenBank/DDBJ databases">
        <authorList>
            <consortium name="DOE Joint Genome Institute"/>
            <person name="Haridas S."/>
            <person name="Albert R."/>
            <person name="Binder M."/>
            <person name="Bloem J."/>
            <person name="Labutti K."/>
            <person name="Salamov A."/>
            <person name="Andreopoulos B."/>
            <person name="Baker S.E."/>
            <person name="Barry K."/>
            <person name="Bills G."/>
            <person name="Bluhm B.H."/>
            <person name="Cannon C."/>
            <person name="Castanera R."/>
            <person name="Culley D.E."/>
            <person name="Daum C."/>
            <person name="Ezra D."/>
            <person name="Gonzalez J.B."/>
            <person name="Henrissat B."/>
            <person name="Kuo A."/>
            <person name="Liang C."/>
            <person name="Lipzen A."/>
            <person name="Lutzoni F."/>
            <person name="Magnuson J."/>
            <person name="Mondo S."/>
            <person name="Nolan M."/>
            <person name="Ohm R."/>
            <person name="Pangilinan J."/>
            <person name="Park H.-J.H."/>
            <person name="Ramirez L."/>
            <person name="Alfaro M."/>
            <person name="Sun H."/>
            <person name="Tritt A."/>
            <person name="Yoshinaga Y."/>
            <person name="Zwiers L.-H.L."/>
            <person name="Turgeon B.G."/>
            <person name="Goodwin S.B."/>
            <person name="Spatafora J.W."/>
            <person name="Crous P.W."/>
            <person name="Grigoriev I.V."/>
        </authorList>
    </citation>
    <scope>NUCLEOTIDE SEQUENCE [LARGE SCALE GENOMIC DNA]</scope>
    <source>
        <strain evidence="2 3">CBS 611.86</strain>
    </source>
</reference>
<feature type="region of interest" description="Disordered" evidence="1">
    <location>
        <begin position="125"/>
        <end position="198"/>
    </location>
</feature>
<dbReference type="EMBL" id="JAADJZ010000019">
    <property type="protein sequence ID" value="KAF2868303.1"/>
    <property type="molecule type" value="Genomic_DNA"/>
</dbReference>
<gene>
    <name evidence="2" type="ORF">BDV95DRAFT_609791</name>
</gene>
<comment type="caution">
    <text evidence="2">The sequence shown here is derived from an EMBL/GenBank/DDBJ whole genome shotgun (WGS) entry which is preliminary data.</text>
</comment>
<dbReference type="AlphaFoldDB" id="A0A7C8M7X2"/>
<feature type="compositionally biased region" description="Low complexity" evidence="1">
    <location>
        <begin position="188"/>
        <end position="198"/>
    </location>
</feature>
<evidence type="ECO:0000256" key="1">
    <source>
        <dbReference type="SAM" id="MobiDB-lite"/>
    </source>
</evidence>
<dbReference type="Proteomes" id="UP000481861">
    <property type="component" value="Unassembled WGS sequence"/>
</dbReference>
<name>A0A7C8M7X2_9PLEO</name>
<protein>
    <submittedName>
        <fullName evidence="2">Uncharacterized protein</fullName>
    </submittedName>
</protein>
<sequence>MGRSHPNRKIRQRNCLRKDAENATRPVTKPTKEYAQEVAKAALSTVKIESPYPNMNAAKTHLIGMLGRTKHQWGNVGGRGDLERYEKNVACYMAIIAACQNRTSIGAPDPNATLTRIWPSSKETLRNDAGIDSNVRLDTEDVNSNRPPTQRRSHMQQLAKTGGPTKHNLDDQDYDTKQRDAPGAYDCSRSSSTDSQTSRASTILMLMLSLVGVQTSPTLTPHSTNNSGATSITKRAHGIELHGNGSNRETNGTNGTDVVAEKEANNIADVNYTDDYNLDLGNAASDPIPEPMRPRCQSREASQVPYHIIHTCIKYSHYN</sequence>
<accession>A0A7C8M7X2</accession>
<keyword evidence="3" id="KW-1185">Reference proteome</keyword>
<evidence type="ECO:0000313" key="2">
    <source>
        <dbReference type="EMBL" id="KAF2868303.1"/>
    </source>
</evidence>
<proteinExistence type="predicted"/>
<feature type="compositionally biased region" description="Basic and acidic residues" evidence="1">
    <location>
        <begin position="167"/>
        <end position="180"/>
    </location>
</feature>
<organism evidence="2 3">
    <name type="scientific">Massariosphaeria phaeospora</name>
    <dbReference type="NCBI Taxonomy" id="100035"/>
    <lineage>
        <taxon>Eukaryota</taxon>
        <taxon>Fungi</taxon>
        <taxon>Dikarya</taxon>
        <taxon>Ascomycota</taxon>
        <taxon>Pezizomycotina</taxon>
        <taxon>Dothideomycetes</taxon>
        <taxon>Pleosporomycetidae</taxon>
        <taxon>Pleosporales</taxon>
        <taxon>Pleosporales incertae sedis</taxon>
        <taxon>Massariosphaeria</taxon>
    </lineage>
</organism>